<organism evidence="2 3">
    <name type="scientific">Pseudonocardia hispaniensis</name>
    <dbReference type="NCBI Taxonomy" id="904933"/>
    <lineage>
        <taxon>Bacteria</taxon>
        <taxon>Bacillati</taxon>
        <taxon>Actinomycetota</taxon>
        <taxon>Actinomycetes</taxon>
        <taxon>Pseudonocardiales</taxon>
        <taxon>Pseudonocardiaceae</taxon>
        <taxon>Pseudonocardia</taxon>
    </lineage>
</organism>
<dbReference type="Proteomes" id="UP001596302">
    <property type="component" value="Unassembled WGS sequence"/>
</dbReference>
<name>A0ABW1IYN3_9PSEU</name>
<feature type="transmembrane region" description="Helical" evidence="1">
    <location>
        <begin position="50"/>
        <end position="71"/>
    </location>
</feature>
<keyword evidence="1" id="KW-0812">Transmembrane</keyword>
<accession>A0ABW1IYN3</accession>
<keyword evidence="3" id="KW-1185">Reference proteome</keyword>
<protein>
    <submittedName>
        <fullName evidence="2">DUF1648 domain-containing protein</fullName>
    </submittedName>
</protein>
<keyword evidence="1" id="KW-0472">Membrane</keyword>
<feature type="transmembrane region" description="Helical" evidence="1">
    <location>
        <begin position="101"/>
        <end position="124"/>
    </location>
</feature>
<keyword evidence="1" id="KW-1133">Transmembrane helix</keyword>
<evidence type="ECO:0000313" key="2">
    <source>
        <dbReference type="EMBL" id="MFC5993295.1"/>
    </source>
</evidence>
<evidence type="ECO:0000313" key="3">
    <source>
        <dbReference type="Proteomes" id="UP001596302"/>
    </source>
</evidence>
<reference evidence="3" key="1">
    <citation type="journal article" date="2019" name="Int. J. Syst. Evol. Microbiol.">
        <title>The Global Catalogue of Microorganisms (GCM) 10K type strain sequencing project: providing services to taxonomists for standard genome sequencing and annotation.</title>
        <authorList>
            <consortium name="The Broad Institute Genomics Platform"/>
            <consortium name="The Broad Institute Genome Sequencing Center for Infectious Disease"/>
            <person name="Wu L."/>
            <person name="Ma J."/>
        </authorList>
    </citation>
    <scope>NUCLEOTIDE SEQUENCE [LARGE SCALE GENOMIC DNA]</scope>
    <source>
        <strain evidence="3">CCM 8391</strain>
    </source>
</reference>
<proteinExistence type="predicted"/>
<gene>
    <name evidence="2" type="ORF">ACFQE5_03600</name>
</gene>
<dbReference type="RefSeq" id="WP_379582718.1">
    <property type="nucleotide sequence ID" value="NZ_JBHSQW010000009.1"/>
</dbReference>
<dbReference type="EMBL" id="JBHSQW010000009">
    <property type="protein sequence ID" value="MFC5993295.1"/>
    <property type="molecule type" value="Genomic_DNA"/>
</dbReference>
<sequence>MRRAWLMLALSGLVYAATLVWAAAALPPGEIPVHFGADGRADRLGSRGELLGVFGGVGALVLALFGGTLAAGAHGRTEWLNIPHKDYWSAPENRARLRRLLAGDIAVLGGATMLLLTALVVITVRAIGTQPARLPPALWVVLGVYLALVVGATLLGRRRYRPPPQR</sequence>
<feature type="transmembrane region" description="Helical" evidence="1">
    <location>
        <begin position="136"/>
        <end position="156"/>
    </location>
</feature>
<comment type="caution">
    <text evidence="2">The sequence shown here is derived from an EMBL/GenBank/DDBJ whole genome shotgun (WGS) entry which is preliminary data.</text>
</comment>
<evidence type="ECO:0000256" key="1">
    <source>
        <dbReference type="SAM" id="Phobius"/>
    </source>
</evidence>